<organism evidence="2 3">
    <name type="scientific">Smittium culicis</name>
    <dbReference type="NCBI Taxonomy" id="133412"/>
    <lineage>
        <taxon>Eukaryota</taxon>
        <taxon>Fungi</taxon>
        <taxon>Fungi incertae sedis</taxon>
        <taxon>Zoopagomycota</taxon>
        <taxon>Kickxellomycotina</taxon>
        <taxon>Harpellomycetes</taxon>
        <taxon>Harpellales</taxon>
        <taxon>Legeriomycetaceae</taxon>
        <taxon>Smittium</taxon>
    </lineage>
</organism>
<name>A0A1R1WY54_9FUNG</name>
<dbReference type="EMBL" id="LSSN01006076">
    <property type="protein sequence ID" value="OMJ07316.1"/>
    <property type="molecule type" value="Genomic_DNA"/>
</dbReference>
<sequence>MSEIVVSGWSKLFKNALKKRAEKTVGGGSVVVGNLATVNSELRPKVRAVVLRGFMGSVQPGSSSSGNGEGCDDLVFSTHLKTDKVGEIQHNKFCEVGFFFPETMEQFRIGGIASVLGIDKAASEVYFGNGKNDDSSTSVPSAAFLGIEDLNESSKIVGTENDILSITYEKHSNSLKRWFNGPVPGSKVSSSNNTVIETPNEGTSTSAVCQNYGLICLQADRVDYCDLSQKVHVRYIYTLDKKSNTWNIESVAP</sequence>
<dbReference type="AlphaFoldDB" id="A0A1R1WY54"/>
<dbReference type="Pfam" id="PF12766">
    <property type="entry name" value="Pyridox_oxase_2"/>
    <property type="match status" value="1"/>
</dbReference>
<dbReference type="InterPro" id="IPR012349">
    <property type="entry name" value="Split_barrel_FMN-bd"/>
</dbReference>
<dbReference type="InterPro" id="IPR024624">
    <property type="entry name" value="Pyridox_Oxase_Alr4036_FMN-bd"/>
</dbReference>
<reference evidence="2 3" key="1">
    <citation type="submission" date="2017-01" db="EMBL/GenBank/DDBJ databases">
        <authorList>
            <person name="Mah S.A."/>
            <person name="Swanson W.J."/>
            <person name="Moy G.W."/>
            <person name="Vacquier V.D."/>
        </authorList>
    </citation>
    <scope>NUCLEOTIDE SEQUENCE [LARGE SCALE GENOMIC DNA]</scope>
    <source>
        <strain evidence="2 3">GSMNP</strain>
    </source>
</reference>
<dbReference type="GO" id="GO:0010181">
    <property type="term" value="F:FMN binding"/>
    <property type="evidence" value="ECO:0007669"/>
    <property type="project" value="InterPro"/>
</dbReference>
<dbReference type="Proteomes" id="UP000187283">
    <property type="component" value="Unassembled WGS sequence"/>
</dbReference>
<proteinExistence type="predicted"/>
<feature type="domain" description="Pyridoxamine 5'-phosphate oxidase Alr4036 family FMN-binding" evidence="1">
    <location>
        <begin position="9"/>
        <end position="116"/>
    </location>
</feature>
<comment type="caution">
    <text evidence="2">The sequence shown here is derived from an EMBL/GenBank/DDBJ whole genome shotgun (WGS) entry which is preliminary data.</text>
</comment>
<accession>A0A1R1WY54</accession>
<dbReference type="PANTHER" id="PTHR28243:SF1">
    <property type="entry name" value="PYRIDOXAMINE 5'-PHOSPHATE OXIDASE ALR4036 FAMILY FMN-BINDING DOMAIN-CONTAINING PROTEIN"/>
    <property type="match status" value="1"/>
</dbReference>
<gene>
    <name evidence="2" type="ORF">AYI70_g12278</name>
</gene>
<dbReference type="SUPFAM" id="SSF50475">
    <property type="entry name" value="FMN-binding split barrel"/>
    <property type="match status" value="1"/>
</dbReference>
<protein>
    <recommendedName>
        <fullName evidence="1">Pyridoxamine 5'-phosphate oxidase Alr4036 family FMN-binding domain-containing protein</fullName>
    </recommendedName>
</protein>
<evidence type="ECO:0000313" key="2">
    <source>
        <dbReference type="EMBL" id="OMJ07316.1"/>
    </source>
</evidence>
<dbReference type="PANTHER" id="PTHR28243">
    <property type="entry name" value="AGL049CP"/>
    <property type="match status" value="1"/>
</dbReference>
<dbReference type="STRING" id="133412.A0A1R1WY54"/>
<evidence type="ECO:0000313" key="3">
    <source>
        <dbReference type="Proteomes" id="UP000187283"/>
    </source>
</evidence>
<dbReference type="Gene3D" id="2.30.110.10">
    <property type="entry name" value="Electron Transport, Fmn-binding Protein, Chain A"/>
    <property type="match status" value="1"/>
</dbReference>
<evidence type="ECO:0000259" key="1">
    <source>
        <dbReference type="Pfam" id="PF12766"/>
    </source>
</evidence>
<dbReference type="OrthoDB" id="434253at2759"/>
<keyword evidence="3" id="KW-1185">Reference proteome</keyword>